<comment type="similarity">
    <text evidence="3">Belongs to the FMO family.</text>
</comment>
<dbReference type="SUPFAM" id="SSF51905">
    <property type="entry name" value="FAD/NAD(P)-binding domain"/>
    <property type="match status" value="2"/>
</dbReference>
<dbReference type="PANTHER" id="PTHR43539">
    <property type="entry name" value="FLAVIN-BINDING MONOOXYGENASE-LIKE PROTEIN (AFU_ORTHOLOGUE AFUA_4G09220)"/>
    <property type="match status" value="1"/>
</dbReference>
<keyword evidence="4" id="KW-0285">Flavoprotein</keyword>
<name>A0ABC8U8G0_9AQUA</name>
<dbReference type="EC" id="1.14.13.168" evidence="9"/>
<comment type="cofactor">
    <cofactor evidence="1">
        <name>FAD</name>
        <dbReference type="ChEBI" id="CHEBI:57692"/>
    </cofactor>
</comment>
<comment type="pathway">
    <text evidence="2">Plant hormone metabolism; auxin biosynthesis.</text>
</comment>
<evidence type="ECO:0000313" key="12">
    <source>
        <dbReference type="Proteomes" id="UP001642360"/>
    </source>
</evidence>
<keyword evidence="7" id="KW-0560">Oxidoreductase</keyword>
<dbReference type="Pfam" id="PF13738">
    <property type="entry name" value="Pyr_redox_3"/>
    <property type="match status" value="1"/>
</dbReference>
<evidence type="ECO:0000256" key="3">
    <source>
        <dbReference type="ARBA" id="ARBA00009183"/>
    </source>
</evidence>
<keyword evidence="5" id="KW-0274">FAD</keyword>
<dbReference type="PANTHER" id="PTHR43539:SF42">
    <property type="entry name" value="OS01G0273800 PROTEIN"/>
    <property type="match status" value="1"/>
</dbReference>
<dbReference type="InterPro" id="IPR036188">
    <property type="entry name" value="FAD/NAD-bd_sf"/>
</dbReference>
<evidence type="ECO:0000256" key="5">
    <source>
        <dbReference type="ARBA" id="ARBA00022827"/>
    </source>
</evidence>
<sequence length="256" mass="28459">MENQQPVAIVVGAGPSGLATAACLKHLSIPYIILEREDCFASLWKKKYSYDRLHLHLAKQFCELPHISFPSTYPTYVPKTDFLHYLDEYVSHCQISPLYKRSVESAIYDGGSEKWDVKAMNLSSGEIEEYSGRFLVVATGETADAFVPDVERLNTFTGEVLPAIASTKANVVVFENGKSHPFDTIVFATGFKRSTNKWLKGDDYLLNDDGIAKASFPNNWKGKKGLYCAGPARRGLYGAAMDAQNIANNIKMQLLM</sequence>
<dbReference type="Proteomes" id="UP001642360">
    <property type="component" value="Unassembled WGS sequence"/>
</dbReference>
<keyword evidence="8" id="KW-0073">Auxin biosynthesis</keyword>
<proteinExistence type="inferred from homology"/>
<dbReference type="GO" id="GO:0009851">
    <property type="term" value="P:auxin biosynthetic process"/>
    <property type="evidence" value="ECO:0007669"/>
    <property type="project" value="UniProtKB-KW"/>
</dbReference>
<gene>
    <name evidence="11" type="ORF">ILEXP_LOCUS45761</name>
</gene>
<evidence type="ECO:0000256" key="8">
    <source>
        <dbReference type="ARBA" id="ARBA00023070"/>
    </source>
</evidence>
<dbReference type="Gene3D" id="3.50.50.60">
    <property type="entry name" value="FAD/NAD(P)-binding domain"/>
    <property type="match status" value="2"/>
</dbReference>
<dbReference type="GO" id="GO:0103075">
    <property type="term" value="F:indole-3-pyruvate monooxygenase activity"/>
    <property type="evidence" value="ECO:0007669"/>
    <property type="project" value="UniProtKB-EC"/>
</dbReference>
<comment type="caution">
    <text evidence="11">The sequence shown here is derived from an EMBL/GenBank/DDBJ whole genome shotgun (WGS) entry which is preliminary data.</text>
</comment>
<evidence type="ECO:0000256" key="7">
    <source>
        <dbReference type="ARBA" id="ARBA00023002"/>
    </source>
</evidence>
<dbReference type="InterPro" id="IPR050982">
    <property type="entry name" value="Auxin_biosynth/cation_transpt"/>
</dbReference>
<dbReference type="EMBL" id="CAUOFW020006724">
    <property type="protein sequence ID" value="CAK9175932.1"/>
    <property type="molecule type" value="Genomic_DNA"/>
</dbReference>
<evidence type="ECO:0000256" key="9">
    <source>
        <dbReference type="ARBA" id="ARBA00039148"/>
    </source>
</evidence>
<evidence type="ECO:0000256" key="10">
    <source>
        <dbReference type="ARBA" id="ARBA00047707"/>
    </source>
</evidence>
<evidence type="ECO:0000313" key="11">
    <source>
        <dbReference type="EMBL" id="CAK9175932.1"/>
    </source>
</evidence>
<keyword evidence="6" id="KW-0521">NADP</keyword>
<evidence type="ECO:0000256" key="4">
    <source>
        <dbReference type="ARBA" id="ARBA00022630"/>
    </source>
</evidence>
<organism evidence="11 12">
    <name type="scientific">Ilex paraguariensis</name>
    <name type="common">yerba mate</name>
    <dbReference type="NCBI Taxonomy" id="185542"/>
    <lineage>
        <taxon>Eukaryota</taxon>
        <taxon>Viridiplantae</taxon>
        <taxon>Streptophyta</taxon>
        <taxon>Embryophyta</taxon>
        <taxon>Tracheophyta</taxon>
        <taxon>Spermatophyta</taxon>
        <taxon>Magnoliopsida</taxon>
        <taxon>eudicotyledons</taxon>
        <taxon>Gunneridae</taxon>
        <taxon>Pentapetalae</taxon>
        <taxon>asterids</taxon>
        <taxon>campanulids</taxon>
        <taxon>Aquifoliales</taxon>
        <taxon>Aquifoliaceae</taxon>
        <taxon>Ilex</taxon>
    </lineage>
</organism>
<evidence type="ECO:0000256" key="6">
    <source>
        <dbReference type="ARBA" id="ARBA00022857"/>
    </source>
</evidence>
<evidence type="ECO:0000256" key="1">
    <source>
        <dbReference type="ARBA" id="ARBA00001974"/>
    </source>
</evidence>
<reference evidence="11 12" key="1">
    <citation type="submission" date="2024-02" db="EMBL/GenBank/DDBJ databases">
        <authorList>
            <person name="Vignale AGUSTIN F."/>
            <person name="Sosa J E."/>
            <person name="Modenutti C."/>
        </authorList>
    </citation>
    <scope>NUCLEOTIDE SEQUENCE [LARGE SCALE GENOMIC DNA]</scope>
</reference>
<comment type="catalytic activity">
    <reaction evidence="10">
        <text>indole-3-pyruvate + NADPH + O2 + H(+) = (indol-3-yl)acetate + CO2 + NADP(+) + H2O</text>
        <dbReference type="Rhea" id="RHEA:34331"/>
        <dbReference type="ChEBI" id="CHEBI:15377"/>
        <dbReference type="ChEBI" id="CHEBI:15378"/>
        <dbReference type="ChEBI" id="CHEBI:15379"/>
        <dbReference type="ChEBI" id="CHEBI:16526"/>
        <dbReference type="ChEBI" id="CHEBI:17640"/>
        <dbReference type="ChEBI" id="CHEBI:30854"/>
        <dbReference type="ChEBI" id="CHEBI:57783"/>
        <dbReference type="ChEBI" id="CHEBI:58349"/>
        <dbReference type="EC" id="1.14.13.168"/>
    </reaction>
</comment>
<protein>
    <recommendedName>
        <fullName evidence="9">indole-3-pyruvate monooxygenase</fullName>
        <ecNumber evidence="9">1.14.13.168</ecNumber>
    </recommendedName>
</protein>
<dbReference type="AlphaFoldDB" id="A0ABC8U8G0"/>
<evidence type="ECO:0000256" key="2">
    <source>
        <dbReference type="ARBA" id="ARBA00004814"/>
    </source>
</evidence>
<keyword evidence="12" id="KW-1185">Reference proteome</keyword>
<accession>A0ABC8U8G0</accession>